<dbReference type="NCBIfam" id="TIGR00842">
    <property type="entry name" value="bcct"/>
    <property type="match status" value="1"/>
</dbReference>
<feature type="transmembrane region" description="Helical" evidence="8">
    <location>
        <begin position="186"/>
        <end position="214"/>
    </location>
</feature>
<comment type="similarity">
    <text evidence="2">Belongs to the BCCT transporter (TC 2.A.15) family.</text>
</comment>
<accession>A0A506U980</accession>
<evidence type="ECO:0000256" key="8">
    <source>
        <dbReference type="SAM" id="Phobius"/>
    </source>
</evidence>
<feature type="transmembrane region" description="Helical" evidence="8">
    <location>
        <begin position="485"/>
        <end position="505"/>
    </location>
</feature>
<dbReference type="PROSITE" id="PS01303">
    <property type="entry name" value="BCCT"/>
    <property type="match status" value="1"/>
</dbReference>
<feature type="transmembrane region" description="Helical" evidence="8">
    <location>
        <begin position="351"/>
        <end position="379"/>
    </location>
</feature>
<feature type="transmembrane region" description="Helical" evidence="8">
    <location>
        <begin position="454"/>
        <end position="473"/>
    </location>
</feature>
<dbReference type="GO" id="GO:0022857">
    <property type="term" value="F:transmembrane transporter activity"/>
    <property type="evidence" value="ECO:0007669"/>
    <property type="project" value="InterPro"/>
</dbReference>
<feature type="transmembrane region" description="Helical" evidence="8">
    <location>
        <begin position="322"/>
        <end position="339"/>
    </location>
</feature>
<comment type="subcellular location">
    <subcellularLocation>
        <location evidence="1">Cell membrane</location>
        <topology evidence="1">Multi-pass membrane protein</topology>
    </subcellularLocation>
</comment>
<organism evidence="9 10">
    <name type="scientific">Pararhizobium mangrovi</name>
    <dbReference type="NCBI Taxonomy" id="2590452"/>
    <lineage>
        <taxon>Bacteria</taxon>
        <taxon>Pseudomonadati</taxon>
        <taxon>Pseudomonadota</taxon>
        <taxon>Alphaproteobacteria</taxon>
        <taxon>Hyphomicrobiales</taxon>
        <taxon>Rhizobiaceae</taxon>
        <taxon>Rhizobium/Agrobacterium group</taxon>
        <taxon>Pararhizobium</taxon>
    </lineage>
</organism>
<dbReference type="OrthoDB" id="9775735at2"/>
<reference evidence="9 10" key="1">
    <citation type="submission" date="2019-06" db="EMBL/GenBank/DDBJ databases">
        <authorList>
            <person name="Li M."/>
        </authorList>
    </citation>
    <scope>NUCLEOTIDE SEQUENCE [LARGE SCALE GENOMIC DNA]</scope>
    <source>
        <strain evidence="9 10">BGMRC6574</strain>
    </source>
</reference>
<comment type="caution">
    <text evidence="9">The sequence shown here is derived from an EMBL/GenBank/DDBJ whole genome shotgun (WGS) entry which is preliminary data.</text>
</comment>
<sequence length="547" mass="59882">MSRIKYYLNTHTNPPVFLVSGVVIVGLVFLASVFPTAFGESANGVKSFITTVFGWWYILIVSAFLIFTIYLAFSRYGSIKLGKDDEEPEWSRWSWFSMLFTAGMGIGLVYYGVAEPVMHFKNPPVGQGQTADAAMEAMNLTYYHWAMHPWAIYIIVGMSVGYFCFRHDLPLRPAAALYPLIGEKGLYGWIGNLVDILAVFGTLFGLATSLGLGAGQINTGLNQLFGLPEGPVEQVFIIAAVTSVAVTSVMLGVDAGIRRLSVINMYLAIALAIVVFVVGPTLFILDFTMGSTGYYVQNLVRTSLRMFTFNEDGSSFMESWTLFYWGWWIAWSPFVGMFIARVSRGRTIREFIAGCLLAPTLASIVWFTIFGGSALHMLLTKVPGAQALLDAGTTDSLFVLLQQLSLPSVIAWLLSLLGVVVVAIFFATSSDSGSLVVDMLTNGGDPDPIWQQRLFWAVLEGVVAAILLLAGAATGGDPLSALQTASVSTGLPFSIVIAFMAWALLRSLRQEPRFQKPEQHWRREVLKDSEVRWAGKARVAPTPSDKA</sequence>
<evidence type="ECO:0000256" key="2">
    <source>
        <dbReference type="ARBA" id="ARBA00005658"/>
    </source>
</evidence>
<feature type="transmembrane region" description="Helical" evidence="8">
    <location>
        <begin position="234"/>
        <end position="253"/>
    </location>
</feature>
<dbReference type="GO" id="GO:0005886">
    <property type="term" value="C:plasma membrane"/>
    <property type="evidence" value="ECO:0007669"/>
    <property type="project" value="UniProtKB-SubCell"/>
</dbReference>
<name>A0A506U980_9HYPH</name>
<feature type="transmembrane region" description="Helical" evidence="8">
    <location>
        <begin position="93"/>
        <end position="113"/>
    </location>
</feature>
<feature type="transmembrane region" description="Helical" evidence="8">
    <location>
        <begin position="145"/>
        <end position="165"/>
    </location>
</feature>
<evidence type="ECO:0000256" key="6">
    <source>
        <dbReference type="ARBA" id="ARBA00022989"/>
    </source>
</evidence>
<dbReference type="AlphaFoldDB" id="A0A506U980"/>
<feature type="transmembrane region" description="Helical" evidence="8">
    <location>
        <begin position="54"/>
        <end position="73"/>
    </location>
</feature>
<feature type="transmembrane region" description="Helical" evidence="8">
    <location>
        <begin position="12"/>
        <end position="34"/>
    </location>
</feature>
<protein>
    <submittedName>
        <fullName evidence="9">BCCT family transporter</fullName>
    </submittedName>
</protein>
<keyword evidence="4" id="KW-1003">Cell membrane</keyword>
<dbReference type="RefSeq" id="WP_141166377.1">
    <property type="nucleotide sequence ID" value="NZ_VHLH01000010.1"/>
</dbReference>
<evidence type="ECO:0000313" key="10">
    <source>
        <dbReference type="Proteomes" id="UP000320314"/>
    </source>
</evidence>
<evidence type="ECO:0000256" key="4">
    <source>
        <dbReference type="ARBA" id="ARBA00022475"/>
    </source>
</evidence>
<dbReference type="Proteomes" id="UP000320314">
    <property type="component" value="Unassembled WGS sequence"/>
</dbReference>
<dbReference type="PANTHER" id="PTHR30047">
    <property type="entry name" value="HIGH-AFFINITY CHOLINE TRANSPORT PROTEIN-RELATED"/>
    <property type="match status" value="1"/>
</dbReference>
<evidence type="ECO:0000313" key="9">
    <source>
        <dbReference type="EMBL" id="TPW29634.1"/>
    </source>
</evidence>
<evidence type="ECO:0000256" key="5">
    <source>
        <dbReference type="ARBA" id="ARBA00022692"/>
    </source>
</evidence>
<keyword evidence="7 8" id="KW-0472">Membrane</keyword>
<feature type="transmembrane region" description="Helical" evidence="8">
    <location>
        <begin position="265"/>
        <end position="285"/>
    </location>
</feature>
<dbReference type="PANTHER" id="PTHR30047:SF7">
    <property type="entry name" value="HIGH-AFFINITY CHOLINE TRANSPORT PROTEIN"/>
    <property type="match status" value="1"/>
</dbReference>
<dbReference type="InterPro" id="IPR018093">
    <property type="entry name" value="BCCT_CS"/>
</dbReference>
<dbReference type="Pfam" id="PF02028">
    <property type="entry name" value="BCCT"/>
    <property type="match status" value="1"/>
</dbReference>
<feature type="transmembrane region" description="Helical" evidence="8">
    <location>
        <begin position="409"/>
        <end position="427"/>
    </location>
</feature>
<evidence type="ECO:0000256" key="7">
    <source>
        <dbReference type="ARBA" id="ARBA00023136"/>
    </source>
</evidence>
<evidence type="ECO:0000256" key="3">
    <source>
        <dbReference type="ARBA" id="ARBA00022448"/>
    </source>
</evidence>
<keyword evidence="5 8" id="KW-0812">Transmembrane</keyword>
<keyword evidence="6 8" id="KW-1133">Transmembrane helix</keyword>
<dbReference type="InterPro" id="IPR000060">
    <property type="entry name" value="BCCT_transptr"/>
</dbReference>
<keyword evidence="3" id="KW-0813">Transport</keyword>
<evidence type="ECO:0000256" key="1">
    <source>
        <dbReference type="ARBA" id="ARBA00004651"/>
    </source>
</evidence>
<keyword evidence="10" id="KW-1185">Reference proteome</keyword>
<gene>
    <name evidence="9" type="ORF">FJU11_07285</name>
</gene>
<dbReference type="EMBL" id="VHLH01000010">
    <property type="protein sequence ID" value="TPW29634.1"/>
    <property type="molecule type" value="Genomic_DNA"/>
</dbReference>
<proteinExistence type="inferred from homology"/>